<dbReference type="Proteomes" id="UP001205919">
    <property type="component" value="Unassembled WGS sequence"/>
</dbReference>
<dbReference type="GO" id="GO:0016491">
    <property type="term" value="F:oxidoreductase activity"/>
    <property type="evidence" value="ECO:0007669"/>
    <property type="project" value="UniProtKB-KW"/>
</dbReference>
<feature type="domain" description="FAD/NAD(P)-binding" evidence="8">
    <location>
        <begin position="18"/>
        <end position="244"/>
    </location>
</feature>
<dbReference type="InterPro" id="IPR050260">
    <property type="entry name" value="FAD-bd_OxRdtase"/>
</dbReference>
<dbReference type="SUPFAM" id="SSF55424">
    <property type="entry name" value="FAD/NAD-linked reductases, dimerisation (C-terminal) domain"/>
    <property type="match status" value="1"/>
</dbReference>
<name>A0AAW5JYB3_9BACT</name>
<dbReference type="PANTHER" id="PTHR43429:SF1">
    <property type="entry name" value="NAD(P)H SULFUR OXIDOREDUCTASE (COA-DEPENDENT)"/>
    <property type="match status" value="1"/>
</dbReference>
<evidence type="ECO:0000313" key="9">
    <source>
        <dbReference type="EMBL" id="MCQ4813386.1"/>
    </source>
</evidence>
<comment type="similarity">
    <text evidence="2">Belongs to the class-III pyridine nucleotide-disulfide oxidoreductase family.</text>
</comment>
<evidence type="ECO:0000256" key="6">
    <source>
        <dbReference type="ARBA" id="ARBA00023284"/>
    </source>
</evidence>
<accession>A0AAW5JYB3</accession>
<dbReference type="InterPro" id="IPR016156">
    <property type="entry name" value="FAD/NAD-linked_Rdtase_dimer_sf"/>
</dbReference>
<keyword evidence="6" id="KW-0676">Redox-active center</keyword>
<proteinExistence type="inferred from homology"/>
<dbReference type="Pfam" id="PF07992">
    <property type="entry name" value="Pyr_redox_2"/>
    <property type="match status" value="1"/>
</dbReference>
<evidence type="ECO:0000313" key="10">
    <source>
        <dbReference type="Proteomes" id="UP001205919"/>
    </source>
</evidence>
<dbReference type="InterPro" id="IPR023753">
    <property type="entry name" value="FAD/NAD-binding_dom"/>
</dbReference>
<dbReference type="Pfam" id="PF02852">
    <property type="entry name" value="Pyr_redox_dim"/>
    <property type="match status" value="1"/>
</dbReference>
<dbReference type="EMBL" id="JANFYT010000005">
    <property type="protein sequence ID" value="MCQ4813386.1"/>
    <property type="molecule type" value="Genomic_DNA"/>
</dbReference>
<protein>
    <submittedName>
        <fullName evidence="9">FAD-dependent oxidoreductase</fullName>
    </submittedName>
</protein>
<dbReference type="SUPFAM" id="SSF51905">
    <property type="entry name" value="FAD/NAD(P)-binding domain"/>
    <property type="match status" value="2"/>
</dbReference>
<evidence type="ECO:0000256" key="4">
    <source>
        <dbReference type="ARBA" id="ARBA00022827"/>
    </source>
</evidence>
<organism evidence="9 10">
    <name type="scientific">Cloacibacillus evryensis</name>
    <dbReference type="NCBI Taxonomy" id="508460"/>
    <lineage>
        <taxon>Bacteria</taxon>
        <taxon>Thermotogati</taxon>
        <taxon>Synergistota</taxon>
        <taxon>Synergistia</taxon>
        <taxon>Synergistales</taxon>
        <taxon>Synergistaceae</taxon>
        <taxon>Cloacibacillus</taxon>
    </lineage>
</organism>
<evidence type="ECO:0000256" key="2">
    <source>
        <dbReference type="ARBA" id="ARBA00009130"/>
    </source>
</evidence>
<dbReference type="RefSeq" id="WP_256181522.1">
    <property type="nucleotide sequence ID" value="NZ_CABKQM010000008.1"/>
</dbReference>
<dbReference type="PRINTS" id="PR00368">
    <property type="entry name" value="FADPNR"/>
</dbReference>
<evidence type="ECO:0000256" key="1">
    <source>
        <dbReference type="ARBA" id="ARBA00001974"/>
    </source>
</evidence>
<reference evidence="9 10" key="1">
    <citation type="submission" date="2022-06" db="EMBL/GenBank/DDBJ databases">
        <title>Isolation of gut microbiota from human fecal samples.</title>
        <authorList>
            <person name="Pamer E.G."/>
            <person name="Barat B."/>
            <person name="Waligurski E."/>
            <person name="Medina S."/>
            <person name="Paddock L."/>
            <person name="Mostad J."/>
        </authorList>
    </citation>
    <scope>NUCLEOTIDE SEQUENCE [LARGE SCALE GENOMIC DNA]</scope>
    <source>
        <strain evidence="9 10">DFI.9.90</strain>
    </source>
</reference>
<evidence type="ECO:0000256" key="3">
    <source>
        <dbReference type="ARBA" id="ARBA00022630"/>
    </source>
</evidence>
<dbReference type="PRINTS" id="PR00411">
    <property type="entry name" value="PNDRDTASEI"/>
</dbReference>
<keyword evidence="5" id="KW-0560">Oxidoreductase</keyword>
<dbReference type="Gene3D" id="3.50.50.60">
    <property type="entry name" value="FAD/NAD(P)-binding domain"/>
    <property type="match status" value="2"/>
</dbReference>
<sequence>MTDASSLTPYTPEEFKERYGAEVRVESRVTAIERDRKLVTVESRGKRYTESYDKLLIATGAEPYRAPFPGAALPGVFTLRSLGDAEAIKSWIKERNVKKAAVIGGGYIGIECAENLKKRGIDTFIVEMGGRLMTPFDPEVAARIQRHIEENGVGVQVGCQVRNIDDAGGLAVQTCPERRAADMVILAAGVRPDTGLAQAAGLEMNKKGSIVTDAGMRTSDPDIYAVGDAVQVTNFVTGEPDFVPLAGPAGRQGRIAAENILGAGSRYDGAQGSGILRVFGLTAACTGINEERARRRKIDCGSVDLEYPSHAGYYPGAEEIFMKAVFEKGTGKILGAQFTGRDGVDKRCDVMAAAIRMGATASDLTRFELCYAPPFGTPKDIVNVAGDLIEKKLGAE</sequence>
<feature type="domain" description="Pyridine nucleotide-disulphide oxidoreductase dimerisation" evidence="7">
    <location>
        <begin position="279"/>
        <end position="375"/>
    </location>
</feature>
<gene>
    <name evidence="9" type="ORF">NE630_02980</name>
</gene>
<evidence type="ECO:0000259" key="7">
    <source>
        <dbReference type="Pfam" id="PF02852"/>
    </source>
</evidence>
<keyword evidence="4" id="KW-0274">FAD</keyword>
<dbReference type="PANTHER" id="PTHR43429">
    <property type="entry name" value="PYRIDINE NUCLEOTIDE-DISULFIDE OXIDOREDUCTASE DOMAIN-CONTAINING"/>
    <property type="match status" value="1"/>
</dbReference>
<dbReference type="AlphaFoldDB" id="A0AAW5JYB3"/>
<comment type="caution">
    <text evidence="9">The sequence shown here is derived from an EMBL/GenBank/DDBJ whole genome shotgun (WGS) entry which is preliminary data.</text>
</comment>
<evidence type="ECO:0000256" key="5">
    <source>
        <dbReference type="ARBA" id="ARBA00023002"/>
    </source>
</evidence>
<dbReference type="InterPro" id="IPR004099">
    <property type="entry name" value="Pyr_nucl-diS_OxRdtase_dimer"/>
</dbReference>
<dbReference type="GeneID" id="95756675"/>
<evidence type="ECO:0000259" key="8">
    <source>
        <dbReference type="Pfam" id="PF07992"/>
    </source>
</evidence>
<comment type="cofactor">
    <cofactor evidence="1">
        <name>FAD</name>
        <dbReference type="ChEBI" id="CHEBI:57692"/>
    </cofactor>
</comment>
<keyword evidence="10" id="KW-1185">Reference proteome</keyword>
<dbReference type="InterPro" id="IPR036188">
    <property type="entry name" value="FAD/NAD-bd_sf"/>
</dbReference>
<keyword evidence="3" id="KW-0285">Flavoprotein</keyword>